<dbReference type="Pfam" id="PF05479">
    <property type="entry name" value="PsaN"/>
    <property type="match status" value="1"/>
</dbReference>
<dbReference type="PANTHER" id="PTHR36814:SF1">
    <property type="entry name" value="PHOTOSYSTEM I REACTION CENTER SUBUNIT N, CHLOROPLASTIC"/>
    <property type="match status" value="1"/>
</dbReference>
<evidence type="ECO:0000256" key="2">
    <source>
        <dbReference type="ARBA" id="ARBA00010661"/>
    </source>
</evidence>
<keyword evidence="6" id="KW-0603">Photosystem I</keyword>
<keyword evidence="3" id="KW-0150">Chloroplast</keyword>
<accession>A0A3M7KQD4</accession>
<evidence type="ECO:0000256" key="1">
    <source>
        <dbReference type="ARBA" id="ARBA00004622"/>
    </source>
</evidence>
<gene>
    <name evidence="9" type="ORF">APUTEX25_000862</name>
</gene>
<proteinExistence type="inferred from homology"/>
<evidence type="ECO:0000256" key="6">
    <source>
        <dbReference type="ARBA" id="ARBA00022836"/>
    </source>
</evidence>
<dbReference type="GO" id="GO:0015979">
    <property type="term" value="P:photosynthesis"/>
    <property type="evidence" value="ECO:0007669"/>
    <property type="project" value="UniProtKB-KW"/>
</dbReference>
<name>A0A3M7KQD4_AUXPR</name>
<dbReference type="Proteomes" id="UP000279271">
    <property type="component" value="Unassembled WGS sequence"/>
</dbReference>
<comment type="subcellular location">
    <subcellularLocation>
        <location evidence="1">Plastid</location>
        <location evidence="1">Chloroplast thylakoid membrane</location>
        <topology evidence="1">Peripheral membrane protein</topology>
        <orientation evidence="1">Lumenal side</orientation>
    </subcellularLocation>
</comment>
<dbReference type="AlphaFoldDB" id="A0A3M7KQD4"/>
<dbReference type="Gene3D" id="4.10.1190.10">
    <property type="entry name" value="Chlorophyll A-B binding protein"/>
    <property type="match status" value="1"/>
</dbReference>
<dbReference type="InterPro" id="IPR044907">
    <property type="entry name" value="PSAN_sf"/>
</dbReference>
<dbReference type="EMBL" id="QOKY01000202">
    <property type="protein sequence ID" value="RMZ52743.1"/>
    <property type="molecule type" value="Genomic_DNA"/>
</dbReference>
<reference evidence="10" key="1">
    <citation type="journal article" date="2018" name="Algal Res.">
        <title>Characterization of plant carbon substrate utilization by Auxenochlorella protothecoides.</title>
        <authorList>
            <person name="Vogler B.W."/>
            <person name="Starkenburg S.R."/>
            <person name="Sudasinghe N."/>
            <person name="Schambach J.Y."/>
            <person name="Rollin J.A."/>
            <person name="Pattathil S."/>
            <person name="Barry A.N."/>
        </authorList>
    </citation>
    <scope>NUCLEOTIDE SEQUENCE [LARGE SCALE GENOMIC DNA]</scope>
    <source>
        <strain evidence="10">UTEX 25</strain>
    </source>
</reference>
<evidence type="ECO:0000256" key="5">
    <source>
        <dbReference type="ARBA" id="ARBA00022640"/>
    </source>
</evidence>
<dbReference type="GO" id="GO:0030093">
    <property type="term" value="C:chloroplast photosystem I"/>
    <property type="evidence" value="ECO:0007669"/>
    <property type="project" value="TreeGrafter"/>
</dbReference>
<sequence length="87" mass="9445">TSDLLARSEANKELNDKKRLATSYANLARSRTVSDGTCKFPKNIIGCDLGPYQGEVKYIADDLALECQGKAPGECNSDVNLPVLKLK</sequence>
<evidence type="ECO:0000256" key="4">
    <source>
        <dbReference type="ARBA" id="ARBA00022531"/>
    </source>
</evidence>
<evidence type="ECO:0000256" key="7">
    <source>
        <dbReference type="ARBA" id="ARBA00023078"/>
    </source>
</evidence>
<keyword evidence="4" id="KW-0602">Photosynthesis</keyword>
<dbReference type="InterPro" id="IPR008796">
    <property type="entry name" value="PSAN"/>
</dbReference>
<feature type="non-terminal residue" evidence="9">
    <location>
        <position position="1"/>
    </location>
</feature>
<evidence type="ECO:0000313" key="10">
    <source>
        <dbReference type="Proteomes" id="UP000279271"/>
    </source>
</evidence>
<organism evidence="9 10">
    <name type="scientific">Auxenochlorella protothecoides</name>
    <name type="common">Green microalga</name>
    <name type="synonym">Chlorella protothecoides</name>
    <dbReference type="NCBI Taxonomy" id="3075"/>
    <lineage>
        <taxon>Eukaryota</taxon>
        <taxon>Viridiplantae</taxon>
        <taxon>Chlorophyta</taxon>
        <taxon>core chlorophytes</taxon>
        <taxon>Trebouxiophyceae</taxon>
        <taxon>Chlorellales</taxon>
        <taxon>Chlorellaceae</taxon>
        <taxon>Auxenochlorella</taxon>
    </lineage>
</organism>
<evidence type="ECO:0000313" key="9">
    <source>
        <dbReference type="EMBL" id="RMZ52743.1"/>
    </source>
</evidence>
<evidence type="ECO:0000256" key="3">
    <source>
        <dbReference type="ARBA" id="ARBA00022528"/>
    </source>
</evidence>
<comment type="caution">
    <text evidence="9">The sequence shown here is derived from an EMBL/GenBank/DDBJ whole genome shotgun (WGS) entry which is preliminary data.</text>
</comment>
<comment type="similarity">
    <text evidence="2">Belongs to the psaN family.</text>
</comment>
<keyword evidence="7" id="KW-0793">Thylakoid</keyword>
<keyword evidence="5" id="KW-0934">Plastid</keyword>
<protein>
    <submittedName>
        <fullName evidence="9">Uncharacterized protein</fullName>
    </submittedName>
</protein>
<dbReference type="PANTHER" id="PTHR36814">
    <property type="entry name" value="PHOTOSYSTEM I REACTION CENTER SUBUNIT N, CHLOROPLASTIC"/>
    <property type="match status" value="1"/>
</dbReference>
<keyword evidence="8" id="KW-0472">Membrane</keyword>
<evidence type="ECO:0000256" key="8">
    <source>
        <dbReference type="ARBA" id="ARBA00023136"/>
    </source>
</evidence>